<keyword evidence="1" id="KW-0472">Membrane</keyword>
<name>A0AAV4WDU9_9ARAC</name>
<organism evidence="2 3">
    <name type="scientific">Caerostris darwini</name>
    <dbReference type="NCBI Taxonomy" id="1538125"/>
    <lineage>
        <taxon>Eukaryota</taxon>
        <taxon>Metazoa</taxon>
        <taxon>Ecdysozoa</taxon>
        <taxon>Arthropoda</taxon>
        <taxon>Chelicerata</taxon>
        <taxon>Arachnida</taxon>
        <taxon>Araneae</taxon>
        <taxon>Araneomorphae</taxon>
        <taxon>Entelegynae</taxon>
        <taxon>Araneoidea</taxon>
        <taxon>Araneidae</taxon>
        <taxon>Caerostris</taxon>
    </lineage>
</organism>
<keyword evidence="1" id="KW-0812">Transmembrane</keyword>
<sequence>MKRGVGRKKNHFLPTRSPPLLEQINFVFPPADRRLPFLVVLCVPLIQCPCSYLYHVFLIMVFCAPTSCDMILTCGLRSRKSFRLGGTCSA</sequence>
<comment type="caution">
    <text evidence="2">The sequence shown here is derived from an EMBL/GenBank/DDBJ whole genome shotgun (WGS) entry which is preliminary data.</text>
</comment>
<dbReference type="EMBL" id="BPLQ01014486">
    <property type="protein sequence ID" value="GIY80146.1"/>
    <property type="molecule type" value="Genomic_DNA"/>
</dbReference>
<dbReference type="Proteomes" id="UP001054837">
    <property type="component" value="Unassembled WGS sequence"/>
</dbReference>
<feature type="transmembrane region" description="Helical" evidence="1">
    <location>
        <begin position="37"/>
        <end position="62"/>
    </location>
</feature>
<evidence type="ECO:0008006" key="4">
    <source>
        <dbReference type="Google" id="ProtNLM"/>
    </source>
</evidence>
<keyword evidence="1" id="KW-1133">Transmembrane helix</keyword>
<keyword evidence="3" id="KW-1185">Reference proteome</keyword>
<dbReference type="AlphaFoldDB" id="A0AAV4WDU9"/>
<evidence type="ECO:0000313" key="3">
    <source>
        <dbReference type="Proteomes" id="UP001054837"/>
    </source>
</evidence>
<evidence type="ECO:0000313" key="2">
    <source>
        <dbReference type="EMBL" id="GIY80146.1"/>
    </source>
</evidence>
<accession>A0AAV4WDU9</accession>
<protein>
    <recommendedName>
        <fullName evidence="4">Transmembrane protein</fullName>
    </recommendedName>
</protein>
<evidence type="ECO:0000256" key="1">
    <source>
        <dbReference type="SAM" id="Phobius"/>
    </source>
</evidence>
<proteinExistence type="predicted"/>
<gene>
    <name evidence="2" type="ORF">CDAR_536461</name>
</gene>
<reference evidence="2 3" key="1">
    <citation type="submission" date="2021-06" db="EMBL/GenBank/DDBJ databases">
        <title>Caerostris darwini draft genome.</title>
        <authorList>
            <person name="Kono N."/>
            <person name="Arakawa K."/>
        </authorList>
    </citation>
    <scope>NUCLEOTIDE SEQUENCE [LARGE SCALE GENOMIC DNA]</scope>
</reference>